<protein>
    <submittedName>
        <fullName evidence="1">Uncharacterized protein</fullName>
    </submittedName>
</protein>
<accession>A0A974H7S5</accession>
<organism evidence="1 2">
    <name type="scientific">Xenopus laevis</name>
    <name type="common">African clawed frog</name>
    <dbReference type="NCBI Taxonomy" id="8355"/>
    <lineage>
        <taxon>Eukaryota</taxon>
        <taxon>Metazoa</taxon>
        <taxon>Chordata</taxon>
        <taxon>Craniata</taxon>
        <taxon>Vertebrata</taxon>
        <taxon>Euteleostomi</taxon>
        <taxon>Amphibia</taxon>
        <taxon>Batrachia</taxon>
        <taxon>Anura</taxon>
        <taxon>Pipoidea</taxon>
        <taxon>Pipidae</taxon>
        <taxon>Xenopodinae</taxon>
        <taxon>Xenopus</taxon>
        <taxon>Xenopus</taxon>
    </lineage>
</organism>
<dbReference type="EMBL" id="CM004480">
    <property type="protein sequence ID" value="OCT67968.1"/>
    <property type="molecule type" value="Genomic_DNA"/>
</dbReference>
<evidence type="ECO:0000313" key="2">
    <source>
        <dbReference type="Proteomes" id="UP000694892"/>
    </source>
</evidence>
<gene>
    <name evidence="1" type="ORF">XELAEV_18039264mg</name>
</gene>
<proteinExistence type="predicted"/>
<name>A0A974H7S5_XENLA</name>
<evidence type="ECO:0000313" key="1">
    <source>
        <dbReference type="EMBL" id="OCT67968.1"/>
    </source>
</evidence>
<dbReference type="Proteomes" id="UP000694892">
    <property type="component" value="Chromosome 8L"/>
</dbReference>
<reference evidence="2" key="1">
    <citation type="journal article" date="2016" name="Nature">
        <title>Genome evolution in the allotetraploid frog Xenopus laevis.</title>
        <authorList>
            <person name="Session A.M."/>
            <person name="Uno Y."/>
            <person name="Kwon T."/>
            <person name="Chapman J.A."/>
            <person name="Toyoda A."/>
            <person name="Takahashi S."/>
            <person name="Fukui A."/>
            <person name="Hikosaka A."/>
            <person name="Suzuki A."/>
            <person name="Kondo M."/>
            <person name="van Heeringen S.J."/>
            <person name="Quigley I."/>
            <person name="Heinz S."/>
            <person name="Ogino H."/>
            <person name="Ochi H."/>
            <person name="Hellsten U."/>
            <person name="Lyons J.B."/>
            <person name="Simakov O."/>
            <person name="Putnam N."/>
            <person name="Stites J."/>
            <person name="Kuroki Y."/>
            <person name="Tanaka T."/>
            <person name="Michiue T."/>
            <person name="Watanabe M."/>
            <person name="Bogdanovic O."/>
            <person name="Lister R."/>
            <person name="Georgiou G."/>
            <person name="Paranjpe S.S."/>
            <person name="van Kruijsbergen I."/>
            <person name="Shu S."/>
            <person name="Carlson J."/>
            <person name="Kinoshita T."/>
            <person name="Ohta Y."/>
            <person name="Mawaribuchi S."/>
            <person name="Jenkins J."/>
            <person name="Grimwood J."/>
            <person name="Schmutz J."/>
            <person name="Mitros T."/>
            <person name="Mozaffari S.V."/>
            <person name="Suzuki Y."/>
            <person name="Haramoto Y."/>
            <person name="Yamamoto T.S."/>
            <person name="Takagi C."/>
            <person name="Heald R."/>
            <person name="Miller K."/>
            <person name="Haudenschild C."/>
            <person name="Kitzman J."/>
            <person name="Nakayama T."/>
            <person name="Izutsu Y."/>
            <person name="Robert J."/>
            <person name="Fortriede J."/>
            <person name="Burns K."/>
            <person name="Lotay V."/>
            <person name="Karimi K."/>
            <person name="Yasuoka Y."/>
            <person name="Dichmann D.S."/>
            <person name="Flajnik M.F."/>
            <person name="Houston D.W."/>
            <person name="Shendure J."/>
            <person name="DuPasquier L."/>
            <person name="Vize P.D."/>
            <person name="Zorn A.M."/>
            <person name="Ito M."/>
            <person name="Marcotte E.M."/>
            <person name="Wallingford J.B."/>
            <person name="Ito Y."/>
            <person name="Asashima M."/>
            <person name="Ueno N."/>
            <person name="Matsuda Y."/>
            <person name="Veenstra G.J."/>
            <person name="Fujiyama A."/>
            <person name="Harland R.M."/>
            <person name="Taira M."/>
            <person name="Rokhsar D.S."/>
        </authorList>
    </citation>
    <scope>NUCLEOTIDE SEQUENCE [LARGE SCALE GENOMIC DNA]</scope>
    <source>
        <strain evidence="2">J</strain>
    </source>
</reference>
<sequence length="67" mass="7431">MDYHMLQGKNQSVVSITYTISIAMSTESFNHIPQSRVMYARYASITRGGGGTQFHCNTINSSLSKRG</sequence>
<dbReference type="AlphaFoldDB" id="A0A974H7S5"/>